<comment type="caution">
    <text evidence="2">The sequence shown here is derived from an EMBL/GenBank/DDBJ whole genome shotgun (WGS) entry which is preliminary data.</text>
</comment>
<feature type="domain" description="25S rRNA (uridine-N(3))-methyltransferase BMT5-like" evidence="1">
    <location>
        <begin position="125"/>
        <end position="200"/>
    </location>
</feature>
<proteinExistence type="predicted"/>
<reference evidence="2 3" key="1">
    <citation type="submission" date="2024-02" db="EMBL/GenBank/DDBJ databases">
        <title>De novo assembly and annotation of 12 fungi associated with fruit tree decline syndrome in Ontario, Canada.</title>
        <authorList>
            <person name="Sulman M."/>
            <person name="Ellouze W."/>
            <person name="Ilyukhin E."/>
        </authorList>
    </citation>
    <scope>NUCLEOTIDE SEQUENCE [LARGE SCALE GENOMIC DNA]</scope>
    <source>
        <strain evidence="2 3">M42-189</strain>
    </source>
</reference>
<evidence type="ECO:0000313" key="3">
    <source>
        <dbReference type="Proteomes" id="UP001521785"/>
    </source>
</evidence>
<evidence type="ECO:0000313" key="2">
    <source>
        <dbReference type="EMBL" id="KAL1599488.1"/>
    </source>
</evidence>
<dbReference type="InterPro" id="IPR029063">
    <property type="entry name" value="SAM-dependent_MTases_sf"/>
</dbReference>
<dbReference type="Proteomes" id="UP001521785">
    <property type="component" value="Unassembled WGS sequence"/>
</dbReference>
<dbReference type="Gene3D" id="3.40.50.150">
    <property type="entry name" value="Vaccinia Virus protein VP39"/>
    <property type="match status" value="1"/>
</dbReference>
<organism evidence="2 3">
    <name type="scientific">Paraconiothyrium brasiliense</name>
    <dbReference type="NCBI Taxonomy" id="300254"/>
    <lineage>
        <taxon>Eukaryota</taxon>
        <taxon>Fungi</taxon>
        <taxon>Dikarya</taxon>
        <taxon>Ascomycota</taxon>
        <taxon>Pezizomycotina</taxon>
        <taxon>Dothideomycetes</taxon>
        <taxon>Pleosporomycetidae</taxon>
        <taxon>Pleosporales</taxon>
        <taxon>Massarineae</taxon>
        <taxon>Didymosphaeriaceae</taxon>
        <taxon>Paraconiothyrium</taxon>
    </lineage>
</organism>
<accession>A0ABR3R5J9</accession>
<sequence length="267" mass="29743">MATLSYLFLGSGDYSAPWEFAKQNSVVDEAKADRWGLDERPISAANEGASRTLQGVTITATELRTREETEVLYGDLDKKNKVHENDDISPGGTYHYTEGALDRVQDNIRNIQLIGESRLAGVPDTTKVIGGFDATKYSLGTPAYDRIIFDNPHSGVYGSATDDVQNMRAVTSNEELLKGVMREARDHLKPNGFFELSVCGWPFLAKPSRQKKWDTGMDLGSEEKVRDFADNLRMRVVSAHDEGVKSVTRNNGDIFQAQVVRFRFARA</sequence>
<dbReference type="InterPro" id="IPR019446">
    <property type="entry name" value="BMT5-like"/>
</dbReference>
<protein>
    <recommendedName>
        <fullName evidence="1">25S rRNA (uridine-N(3))-methyltransferase BMT5-like domain-containing protein</fullName>
    </recommendedName>
</protein>
<gene>
    <name evidence="2" type="ORF">SLS60_007291</name>
</gene>
<dbReference type="EMBL" id="JAKJXO020000010">
    <property type="protein sequence ID" value="KAL1599488.1"/>
    <property type="molecule type" value="Genomic_DNA"/>
</dbReference>
<dbReference type="SUPFAM" id="SSF53335">
    <property type="entry name" value="S-adenosyl-L-methionine-dependent methyltransferases"/>
    <property type="match status" value="1"/>
</dbReference>
<evidence type="ECO:0000259" key="1">
    <source>
        <dbReference type="Pfam" id="PF10354"/>
    </source>
</evidence>
<dbReference type="Pfam" id="PF10354">
    <property type="entry name" value="BMT5-like"/>
    <property type="match status" value="1"/>
</dbReference>
<name>A0ABR3R5J9_9PLEO</name>
<keyword evidence="3" id="KW-1185">Reference proteome</keyword>